<dbReference type="Gene3D" id="3.40.50.1000">
    <property type="entry name" value="HAD superfamily/HAD-like"/>
    <property type="match status" value="1"/>
</dbReference>
<feature type="region of interest" description="Disordered" evidence="15">
    <location>
        <begin position="119"/>
        <end position="152"/>
    </location>
</feature>
<dbReference type="Pfam" id="PF00533">
    <property type="entry name" value="BRCT"/>
    <property type="match status" value="1"/>
</dbReference>
<evidence type="ECO:0000259" key="17">
    <source>
        <dbReference type="PROSITE" id="PS50969"/>
    </source>
</evidence>
<feature type="domain" description="FCP1 homology" evidence="17">
    <location>
        <begin position="223"/>
        <end position="394"/>
    </location>
</feature>
<dbReference type="NCBIfam" id="TIGR02250">
    <property type="entry name" value="FCP1_euk"/>
    <property type="match status" value="1"/>
</dbReference>
<dbReference type="GO" id="GO:0009651">
    <property type="term" value="P:response to salt stress"/>
    <property type="evidence" value="ECO:0007669"/>
    <property type="project" value="UniProtKB-ARBA"/>
</dbReference>
<comment type="cofactor">
    <cofactor evidence="1">
        <name>Mn(2+)</name>
        <dbReference type="ChEBI" id="CHEBI:29035"/>
    </cofactor>
</comment>
<evidence type="ECO:0000256" key="12">
    <source>
        <dbReference type="ARBA" id="ARBA00048336"/>
    </source>
</evidence>
<dbReference type="InterPro" id="IPR039189">
    <property type="entry name" value="Fcp1"/>
</dbReference>
<dbReference type="EMBL" id="JAMRDG010000002">
    <property type="protein sequence ID" value="KAJ3684072.1"/>
    <property type="molecule type" value="Genomic_DNA"/>
</dbReference>
<dbReference type="InterPro" id="IPR023214">
    <property type="entry name" value="HAD_sf"/>
</dbReference>
<evidence type="ECO:0000256" key="15">
    <source>
        <dbReference type="SAM" id="MobiDB-lite"/>
    </source>
</evidence>
<evidence type="ECO:0000256" key="2">
    <source>
        <dbReference type="ARBA" id="ARBA00001946"/>
    </source>
</evidence>
<keyword evidence="6 14" id="KW-0378">Hydrolase</keyword>
<feature type="region of interest" description="Disordered" evidence="15">
    <location>
        <begin position="1"/>
        <end position="21"/>
    </location>
</feature>
<evidence type="ECO:0000256" key="14">
    <source>
        <dbReference type="RuleBase" id="RU366066"/>
    </source>
</evidence>
<comment type="cofactor">
    <cofactor evidence="2">
        <name>Mg(2+)</name>
        <dbReference type="ChEBI" id="CHEBI:18420"/>
    </cofactor>
</comment>
<evidence type="ECO:0000256" key="9">
    <source>
        <dbReference type="ARBA" id="ARBA00023163"/>
    </source>
</evidence>
<dbReference type="PROSITE" id="PS50969">
    <property type="entry name" value="FCP1"/>
    <property type="match status" value="1"/>
</dbReference>
<sequence length="538" mass="61135">MATSNHDSGEGRGTKVESKGAMVGKEKVSMTMQVDQLTAVCLCLSASFLTRALSSRREPRLALLVDRLLRCSLFLIPLLMDCLSEMNLAAESPSSCSSGSSDEFAAFLENEIEAEIEEEIEEEDEEEIDIAEHSNKRRKVMDEESTDEESPLETVDLANGEISSNGGNVTCAHPIVIRNLCSHCGEFVEEAGSSVAFNYIHKDLRLGASEIEKLRKEDLKHLLKDKKLILVLDLDHTLINSSRMIDIIPDEQYLIKQVEEGKDDPNQTLFRLGRYHMLTKLRPFVRTFLKEAKNMFEMYIYTMGERSYAMEIAKLLDPGNVYFPSKVICQSDCTTRNQKGLDVVLGADNLVIILDDTEHVWQKHKENLILMERYHYFASSVRQFSAGIKSLSEMKKDERESDGILATILSVLKRAHEMFFDPKIGIDLSSRDVRQILKLIRQDILEGCNIVFSRVFPSTVRAEEQPIWKLAEQLGATCLDDVDDSVTHVVAVVPNTKKAEWARENNKFLVTPRWIEAANYLWQRQKEEDFAVLKKVDK</sequence>
<comment type="catalytic activity">
    <reaction evidence="11 14">
        <text>O-phospho-L-seryl-[protein] + H2O = L-seryl-[protein] + phosphate</text>
        <dbReference type="Rhea" id="RHEA:20629"/>
        <dbReference type="Rhea" id="RHEA-COMP:9863"/>
        <dbReference type="Rhea" id="RHEA-COMP:11604"/>
        <dbReference type="ChEBI" id="CHEBI:15377"/>
        <dbReference type="ChEBI" id="CHEBI:29999"/>
        <dbReference type="ChEBI" id="CHEBI:43474"/>
        <dbReference type="ChEBI" id="CHEBI:83421"/>
        <dbReference type="EC" id="3.1.3.16"/>
    </reaction>
</comment>
<evidence type="ECO:0000313" key="18">
    <source>
        <dbReference type="EMBL" id="KAJ3684072.1"/>
    </source>
</evidence>
<comment type="catalytic activity">
    <reaction evidence="12 14">
        <text>O-phospho-L-threonyl-[protein] + H2O = L-threonyl-[protein] + phosphate</text>
        <dbReference type="Rhea" id="RHEA:47004"/>
        <dbReference type="Rhea" id="RHEA-COMP:11060"/>
        <dbReference type="Rhea" id="RHEA-COMP:11605"/>
        <dbReference type="ChEBI" id="CHEBI:15377"/>
        <dbReference type="ChEBI" id="CHEBI:30013"/>
        <dbReference type="ChEBI" id="CHEBI:43474"/>
        <dbReference type="ChEBI" id="CHEBI:61977"/>
        <dbReference type="EC" id="3.1.3.16"/>
    </reaction>
</comment>
<organism evidence="18 19">
    <name type="scientific">Rhynchospora tenuis</name>
    <dbReference type="NCBI Taxonomy" id="198213"/>
    <lineage>
        <taxon>Eukaryota</taxon>
        <taxon>Viridiplantae</taxon>
        <taxon>Streptophyta</taxon>
        <taxon>Embryophyta</taxon>
        <taxon>Tracheophyta</taxon>
        <taxon>Spermatophyta</taxon>
        <taxon>Magnoliopsida</taxon>
        <taxon>Liliopsida</taxon>
        <taxon>Poales</taxon>
        <taxon>Cyperaceae</taxon>
        <taxon>Cyperoideae</taxon>
        <taxon>Rhynchosporeae</taxon>
        <taxon>Rhynchospora</taxon>
    </lineage>
</organism>
<comment type="caution">
    <text evidence="18">The sequence shown here is derived from an EMBL/GenBank/DDBJ whole genome shotgun (WGS) entry which is preliminary data.</text>
</comment>
<feature type="compositionally biased region" description="Basic and acidic residues" evidence="15">
    <location>
        <begin position="7"/>
        <end position="21"/>
    </location>
</feature>
<comment type="function">
    <text evidence="14">This promotes the activity of RNA polymerase II.</text>
</comment>
<comment type="subcellular location">
    <subcellularLocation>
        <location evidence="3 14">Nucleus</location>
    </subcellularLocation>
</comment>
<dbReference type="EC" id="3.1.3.16" evidence="14"/>
<dbReference type="GO" id="GO:0046872">
    <property type="term" value="F:metal ion binding"/>
    <property type="evidence" value="ECO:0007669"/>
    <property type="project" value="UniProtKB-KW"/>
</dbReference>
<dbReference type="InterPro" id="IPR001357">
    <property type="entry name" value="BRCT_dom"/>
</dbReference>
<evidence type="ECO:0000256" key="3">
    <source>
        <dbReference type="ARBA" id="ARBA00004123"/>
    </source>
</evidence>
<dbReference type="InterPro" id="IPR036412">
    <property type="entry name" value="HAD-like_sf"/>
</dbReference>
<dbReference type="SMART" id="SM00577">
    <property type="entry name" value="CPDc"/>
    <property type="match status" value="1"/>
</dbReference>
<evidence type="ECO:0000259" key="16">
    <source>
        <dbReference type="PROSITE" id="PS50172"/>
    </source>
</evidence>
<dbReference type="Proteomes" id="UP001210211">
    <property type="component" value="Unassembled WGS sequence"/>
</dbReference>
<dbReference type="GO" id="GO:0005634">
    <property type="term" value="C:nucleus"/>
    <property type="evidence" value="ECO:0007669"/>
    <property type="project" value="UniProtKB-SubCell"/>
</dbReference>
<gene>
    <name evidence="18" type="ORF">LUZ61_013236</name>
</gene>
<feature type="domain" description="BRCT" evidence="16">
    <location>
        <begin position="440"/>
        <end position="532"/>
    </location>
</feature>
<keyword evidence="19" id="KW-1185">Reference proteome</keyword>
<evidence type="ECO:0000256" key="6">
    <source>
        <dbReference type="ARBA" id="ARBA00022801"/>
    </source>
</evidence>
<evidence type="ECO:0000256" key="1">
    <source>
        <dbReference type="ARBA" id="ARBA00001936"/>
    </source>
</evidence>
<protein>
    <recommendedName>
        <fullName evidence="14">RNA polymerase II C-terminal domain phosphatase-like</fullName>
        <ecNumber evidence="14">3.1.3.16</ecNumber>
    </recommendedName>
</protein>
<dbReference type="InterPro" id="IPR011947">
    <property type="entry name" value="FCP1_euk"/>
</dbReference>
<dbReference type="Gene3D" id="3.40.50.10190">
    <property type="entry name" value="BRCT domain"/>
    <property type="match status" value="1"/>
</dbReference>
<evidence type="ECO:0000256" key="11">
    <source>
        <dbReference type="ARBA" id="ARBA00047761"/>
    </source>
</evidence>
<keyword evidence="8" id="KW-0805">Transcription regulation</keyword>
<reference evidence="18 19" key="1">
    <citation type="journal article" date="2022" name="Cell">
        <title>Repeat-based holocentromeres influence genome architecture and karyotype evolution.</title>
        <authorList>
            <person name="Hofstatter P.G."/>
            <person name="Thangavel G."/>
            <person name="Lux T."/>
            <person name="Neumann P."/>
            <person name="Vondrak T."/>
            <person name="Novak P."/>
            <person name="Zhang M."/>
            <person name="Costa L."/>
            <person name="Castellani M."/>
            <person name="Scott A."/>
            <person name="Toegelov H."/>
            <person name="Fuchs J."/>
            <person name="Mata-Sucre Y."/>
            <person name="Dias Y."/>
            <person name="Vanzela A.L.L."/>
            <person name="Huettel B."/>
            <person name="Almeida C.C.S."/>
            <person name="Simkova H."/>
            <person name="Souza G."/>
            <person name="Pedrosa-Harand A."/>
            <person name="Macas J."/>
            <person name="Mayer K.F.X."/>
            <person name="Houben A."/>
            <person name="Marques A."/>
        </authorList>
    </citation>
    <scope>NUCLEOTIDE SEQUENCE [LARGE SCALE GENOMIC DNA]</scope>
    <source>
        <strain evidence="18">RhyTen1mFocal</strain>
    </source>
</reference>
<dbReference type="AlphaFoldDB" id="A0AAD5W8D8"/>
<dbReference type="SUPFAM" id="SSF52113">
    <property type="entry name" value="BRCT domain"/>
    <property type="match status" value="1"/>
</dbReference>
<keyword evidence="4" id="KW-0678">Repressor</keyword>
<dbReference type="PROSITE" id="PS50172">
    <property type="entry name" value="BRCT"/>
    <property type="match status" value="1"/>
</dbReference>
<dbReference type="CDD" id="cd17729">
    <property type="entry name" value="BRCT_CTDP1"/>
    <property type="match status" value="1"/>
</dbReference>
<dbReference type="InterPro" id="IPR004274">
    <property type="entry name" value="FCP1_dom"/>
</dbReference>
<evidence type="ECO:0000256" key="10">
    <source>
        <dbReference type="ARBA" id="ARBA00023242"/>
    </source>
</evidence>
<comment type="subunit">
    <text evidence="13">Interacts with RAP74.</text>
</comment>
<name>A0AAD5W8D8_9POAL</name>
<dbReference type="CDD" id="cd07521">
    <property type="entry name" value="HAD_FCP1-like"/>
    <property type="match status" value="1"/>
</dbReference>
<proteinExistence type="predicted"/>
<feature type="compositionally biased region" description="Acidic residues" evidence="15">
    <location>
        <begin position="119"/>
        <end position="129"/>
    </location>
</feature>
<evidence type="ECO:0000256" key="5">
    <source>
        <dbReference type="ARBA" id="ARBA00022723"/>
    </source>
</evidence>
<evidence type="ECO:0000256" key="8">
    <source>
        <dbReference type="ARBA" id="ARBA00023015"/>
    </source>
</evidence>
<dbReference type="FunFam" id="3.40.50.10190:FF:000014">
    <property type="entry name" value="RNA polymerase II C-terminal domain phosphatase-like 3"/>
    <property type="match status" value="1"/>
</dbReference>
<dbReference type="GO" id="GO:0003723">
    <property type="term" value="F:RNA binding"/>
    <property type="evidence" value="ECO:0007669"/>
    <property type="project" value="UniProtKB-KW"/>
</dbReference>
<keyword evidence="7" id="KW-0694">RNA-binding</keyword>
<keyword evidence="5" id="KW-0479">Metal-binding</keyword>
<accession>A0AAD5W8D8</accession>
<dbReference type="InterPro" id="IPR036420">
    <property type="entry name" value="BRCT_dom_sf"/>
</dbReference>
<dbReference type="PANTHER" id="PTHR23081:SF36">
    <property type="entry name" value="RNA POLYMERASE II SUBUNIT A C-TERMINAL DOMAIN PHOSPHATASE"/>
    <property type="match status" value="1"/>
</dbReference>
<dbReference type="FunFam" id="3.40.50.1000:FF:000125">
    <property type="entry name" value="RNA polymerase II C-terminal domain phosphatase-like 4"/>
    <property type="match status" value="1"/>
</dbReference>
<evidence type="ECO:0000256" key="13">
    <source>
        <dbReference type="ARBA" id="ARBA00063107"/>
    </source>
</evidence>
<evidence type="ECO:0000256" key="4">
    <source>
        <dbReference type="ARBA" id="ARBA00022491"/>
    </source>
</evidence>
<dbReference type="PANTHER" id="PTHR23081">
    <property type="entry name" value="RNA POLYMERASE II CTD PHOSPHATASE"/>
    <property type="match status" value="1"/>
</dbReference>
<dbReference type="Pfam" id="PF03031">
    <property type="entry name" value="NIF"/>
    <property type="match status" value="1"/>
</dbReference>
<evidence type="ECO:0000256" key="7">
    <source>
        <dbReference type="ARBA" id="ARBA00022884"/>
    </source>
</evidence>
<dbReference type="GO" id="GO:0008420">
    <property type="term" value="F:RNA polymerase II CTD heptapeptide repeat phosphatase activity"/>
    <property type="evidence" value="ECO:0007669"/>
    <property type="project" value="UniProtKB-UniRule"/>
</dbReference>
<keyword evidence="10 14" id="KW-0539">Nucleus</keyword>
<dbReference type="SUPFAM" id="SSF56784">
    <property type="entry name" value="HAD-like"/>
    <property type="match status" value="1"/>
</dbReference>
<dbReference type="SMART" id="SM00292">
    <property type="entry name" value="BRCT"/>
    <property type="match status" value="1"/>
</dbReference>
<evidence type="ECO:0000313" key="19">
    <source>
        <dbReference type="Proteomes" id="UP001210211"/>
    </source>
</evidence>
<keyword evidence="9" id="KW-0804">Transcription</keyword>